<dbReference type="AlphaFoldDB" id="A0A8X6VPU5"/>
<gene>
    <name evidence="3" type="primary">ORF1_86</name>
    <name evidence="3" type="ORF">TNCV_4493031</name>
</gene>
<evidence type="ECO:0000256" key="1">
    <source>
        <dbReference type="SAM" id="MobiDB-lite"/>
    </source>
</evidence>
<feature type="domain" description="Pre-C2HC" evidence="2">
    <location>
        <begin position="106"/>
        <end position="161"/>
    </location>
</feature>
<sequence length="313" mass="35453">MVEENSETTGKDNLDEEVTVPPKIKPIMLRYKDNYNMVLQALSRKYPKSTNKLTGQYIRIIASTMDEHREITTLLKSKGEKFYSVPPVADRPLKVVIKGLPKSTPTEEIKADLLEQSFLVMKVSQLTQRNSKFPLLIFLVEVRKHVEGATDIYEVSKCCYMSGECPIKELLDTPHCINCNAYGYTANWRSFPAFPKIKNKKGTATENRIKNSPKTFTSKMANTNLSYANATSNRQQMTAPIEQNEPANNNSKLDSNKKEENTSPQGFISAMAEFRKFFHDFPGIIDAGKAFKNVKTSEDRLDIFCEGKKLNSP</sequence>
<keyword evidence="4" id="KW-1185">Reference proteome</keyword>
<proteinExistence type="predicted"/>
<organism evidence="3 4">
    <name type="scientific">Trichonephila clavipes</name>
    <name type="common">Golden silk orbweaver</name>
    <name type="synonym">Nephila clavipes</name>
    <dbReference type="NCBI Taxonomy" id="2585209"/>
    <lineage>
        <taxon>Eukaryota</taxon>
        <taxon>Metazoa</taxon>
        <taxon>Ecdysozoa</taxon>
        <taxon>Arthropoda</taxon>
        <taxon>Chelicerata</taxon>
        <taxon>Arachnida</taxon>
        <taxon>Araneae</taxon>
        <taxon>Araneomorphae</taxon>
        <taxon>Entelegynae</taxon>
        <taxon>Araneoidea</taxon>
        <taxon>Nephilidae</taxon>
        <taxon>Trichonephila</taxon>
    </lineage>
</organism>
<evidence type="ECO:0000313" key="4">
    <source>
        <dbReference type="Proteomes" id="UP000887159"/>
    </source>
</evidence>
<evidence type="ECO:0000259" key="2">
    <source>
        <dbReference type="Pfam" id="PF07530"/>
    </source>
</evidence>
<dbReference type="InterPro" id="IPR006579">
    <property type="entry name" value="Pre_C2HC_dom"/>
</dbReference>
<dbReference type="Pfam" id="PF07530">
    <property type="entry name" value="PRE_C2HC"/>
    <property type="match status" value="1"/>
</dbReference>
<name>A0A8X6VPU5_TRICX</name>
<dbReference type="EMBL" id="BMAU01021333">
    <property type="protein sequence ID" value="GFY15050.1"/>
    <property type="molecule type" value="Genomic_DNA"/>
</dbReference>
<dbReference type="Proteomes" id="UP000887159">
    <property type="component" value="Unassembled WGS sequence"/>
</dbReference>
<protein>
    <submittedName>
        <fullName evidence="3">Nucleic-acid-binding protein from transposon X-element</fullName>
    </submittedName>
</protein>
<feature type="region of interest" description="Disordered" evidence="1">
    <location>
        <begin position="231"/>
        <end position="263"/>
    </location>
</feature>
<evidence type="ECO:0000313" key="3">
    <source>
        <dbReference type="EMBL" id="GFY15050.1"/>
    </source>
</evidence>
<reference evidence="3" key="1">
    <citation type="submission" date="2020-08" db="EMBL/GenBank/DDBJ databases">
        <title>Multicomponent nature underlies the extraordinary mechanical properties of spider dragline silk.</title>
        <authorList>
            <person name="Kono N."/>
            <person name="Nakamura H."/>
            <person name="Mori M."/>
            <person name="Yoshida Y."/>
            <person name="Ohtoshi R."/>
            <person name="Malay A.D."/>
            <person name="Moran D.A.P."/>
            <person name="Tomita M."/>
            <person name="Numata K."/>
            <person name="Arakawa K."/>
        </authorList>
    </citation>
    <scope>NUCLEOTIDE SEQUENCE</scope>
</reference>
<comment type="caution">
    <text evidence="3">The sequence shown here is derived from an EMBL/GenBank/DDBJ whole genome shotgun (WGS) entry which is preliminary data.</text>
</comment>
<accession>A0A8X6VPU5</accession>